<accession>A0A6J6UE09</accession>
<dbReference type="InterPro" id="IPR002372">
    <property type="entry name" value="PQQ_rpt_dom"/>
</dbReference>
<name>A0A6J6UE09_9ZZZZ</name>
<dbReference type="EMBL" id="CAEZYQ010000020">
    <property type="protein sequence ID" value="CAB4757328.1"/>
    <property type="molecule type" value="Genomic_DNA"/>
</dbReference>
<dbReference type="InterPro" id="IPR015943">
    <property type="entry name" value="WD40/YVTN_repeat-like_dom_sf"/>
</dbReference>
<dbReference type="AlphaFoldDB" id="A0A6J6UE09"/>
<feature type="domain" description="Pyrrolo-quinoline quinone repeat" evidence="1">
    <location>
        <begin position="80"/>
        <end position="243"/>
    </location>
</feature>
<dbReference type="SUPFAM" id="SSF50998">
    <property type="entry name" value="Quinoprotein alcohol dehydrogenase-like"/>
    <property type="match status" value="1"/>
</dbReference>
<dbReference type="Gene3D" id="2.130.10.10">
    <property type="entry name" value="YVTN repeat-like/Quinoprotein amine dehydrogenase"/>
    <property type="match status" value="1"/>
</dbReference>
<dbReference type="Pfam" id="PF13360">
    <property type="entry name" value="PQQ_2"/>
    <property type="match status" value="1"/>
</dbReference>
<dbReference type="InterPro" id="IPR011047">
    <property type="entry name" value="Quinoprotein_ADH-like_sf"/>
</dbReference>
<protein>
    <submittedName>
        <fullName evidence="2">Unannotated protein</fullName>
    </submittedName>
</protein>
<dbReference type="PANTHER" id="PTHR34512:SF30">
    <property type="entry name" value="OUTER MEMBRANE PROTEIN ASSEMBLY FACTOR BAMB"/>
    <property type="match status" value="1"/>
</dbReference>
<evidence type="ECO:0000313" key="2">
    <source>
        <dbReference type="EMBL" id="CAB4757328.1"/>
    </source>
</evidence>
<dbReference type="PANTHER" id="PTHR34512">
    <property type="entry name" value="CELL SURFACE PROTEIN"/>
    <property type="match status" value="1"/>
</dbReference>
<proteinExistence type="predicted"/>
<sequence>MRHALGHRAAVLGIGCLLSIAACSEDRPTPAPEAVAPVLGAVAWTWQDARLDSIASVAVGEDTVVALGERDGAAALSASSREGDPLWQRDDTWFGRELGSGPSAQSPVTGAGMVAVALADGSVAGLDADDGREAWSWGAPNRRTTLVGAADATAVVRVDPRGGCASGPSTVVALDLSDGEELWSRTTTCDLRVDGELVVVGGEVLDPGTGEVVLEVPGTVCGVAGGVALWMEECPGAQLSVEGTPTLAAVGGTDTQGSDLPTLPSGRIAQVRSGLDVLAAVYEPGSGETRVLTRAWVPGSVDVTSGEGQPEGALVASDGAAFTLLARGSLLVRALDGTEVGRLAVDPAATDPGALVQVAGTGPDYVLLAPSSPGTGHLLVSMTLS</sequence>
<reference evidence="2" key="1">
    <citation type="submission" date="2020-05" db="EMBL/GenBank/DDBJ databases">
        <authorList>
            <person name="Chiriac C."/>
            <person name="Salcher M."/>
            <person name="Ghai R."/>
            <person name="Kavagutti S V."/>
        </authorList>
    </citation>
    <scope>NUCLEOTIDE SEQUENCE</scope>
</reference>
<dbReference type="PROSITE" id="PS51257">
    <property type="entry name" value="PROKAR_LIPOPROTEIN"/>
    <property type="match status" value="1"/>
</dbReference>
<organism evidence="2">
    <name type="scientific">freshwater metagenome</name>
    <dbReference type="NCBI Taxonomy" id="449393"/>
    <lineage>
        <taxon>unclassified sequences</taxon>
        <taxon>metagenomes</taxon>
        <taxon>ecological metagenomes</taxon>
    </lineage>
</organism>
<evidence type="ECO:0000259" key="1">
    <source>
        <dbReference type="Pfam" id="PF13360"/>
    </source>
</evidence>
<gene>
    <name evidence="2" type="ORF">UFOPK2761_02392</name>
</gene>